<evidence type="ECO:0000313" key="2">
    <source>
        <dbReference type="EMBL" id="KAF3327247.1"/>
    </source>
</evidence>
<dbReference type="EMBL" id="SWLB01000017">
    <property type="protein sequence ID" value="KAF3327247.1"/>
    <property type="molecule type" value="Genomic_DNA"/>
</dbReference>
<protein>
    <submittedName>
        <fullName evidence="2">UV radiation resistance-associated protein</fullName>
    </submittedName>
</protein>
<comment type="caution">
    <text evidence="2">The sequence shown here is derived from an EMBL/GenBank/DDBJ whole genome shotgun (WGS) entry which is preliminary data.</text>
</comment>
<evidence type="ECO:0000256" key="1">
    <source>
        <dbReference type="SAM" id="MobiDB-lite"/>
    </source>
</evidence>
<evidence type="ECO:0000313" key="3">
    <source>
        <dbReference type="Proteomes" id="UP000623129"/>
    </source>
</evidence>
<sequence>MEGGESEPDRAAGVETTGAEVDWQVVSSDDVAGVEAPRVVEWEDMEQEIARLWSLSAALRTAKERKEVLSQRLDSIIKVRSESLQRTNELEDMKKKLEARKAVHRDLLIFCKNSSDDVETRIEQLSLRIRTLLVASKTLSVAHNQLQEAKNLLSGENGHCRLKKIQQKLRMRQQHMVAQVASIYPVRTLDEHIFMKILDSHSSSSKSTGDVVPPSKSISRGSSQSSLTILGMPLMALPVKKTGYFSDKKEVQQSATALGYAAHALQLIASYLEVPLRYPLRLGGSRSYIHDYAPSVESFLSSADSAATSPTLSLTSSIPTEFPLFFDGQDTITRAAYAIFLLNKDLEQVLNYIGAESLGPRHILANLKELMRVILSDEFLDR</sequence>
<reference evidence="2" key="1">
    <citation type="submission" date="2020-01" db="EMBL/GenBank/DDBJ databases">
        <title>Genome sequence of Kobresia littledalei, the first chromosome-level genome in the family Cyperaceae.</title>
        <authorList>
            <person name="Qu G."/>
        </authorList>
    </citation>
    <scope>NUCLEOTIDE SEQUENCE</scope>
    <source>
        <strain evidence="2">C.B.Clarke</strain>
        <tissue evidence="2">Leaf</tissue>
    </source>
</reference>
<dbReference type="Proteomes" id="UP000623129">
    <property type="component" value="Unassembled WGS sequence"/>
</dbReference>
<keyword evidence="3" id="KW-1185">Reference proteome</keyword>
<dbReference type="PANTHER" id="PTHR15157:SF24">
    <property type="entry name" value="VACUOLAR PROTEIN SORTING 38"/>
    <property type="match status" value="1"/>
</dbReference>
<proteinExistence type="predicted"/>
<dbReference type="GO" id="GO:0005768">
    <property type="term" value="C:endosome"/>
    <property type="evidence" value="ECO:0007669"/>
    <property type="project" value="TreeGrafter"/>
</dbReference>
<dbReference type="GO" id="GO:0000149">
    <property type="term" value="F:SNARE binding"/>
    <property type="evidence" value="ECO:0007669"/>
    <property type="project" value="TreeGrafter"/>
</dbReference>
<dbReference type="GO" id="GO:0000323">
    <property type="term" value="C:lytic vacuole"/>
    <property type="evidence" value="ECO:0007669"/>
    <property type="project" value="TreeGrafter"/>
</dbReference>
<dbReference type="AlphaFoldDB" id="A0A833QTK9"/>
<accession>A0A833QTK9</accession>
<feature type="region of interest" description="Disordered" evidence="1">
    <location>
        <begin position="201"/>
        <end position="223"/>
    </location>
</feature>
<dbReference type="PANTHER" id="PTHR15157">
    <property type="entry name" value="UV RADIATION RESISTANCE-ASSOCIATED GENE PROTEIN"/>
    <property type="match status" value="1"/>
</dbReference>
<organism evidence="2 3">
    <name type="scientific">Carex littledalei</name>
    <dbReference type="NCBI Taxonomy" id="544730"/>
    <lineage>
        <taxon>Eukaryota</taxon>
        <taxon>Viridiplantae</taxon>
        <taxon>Streptophyta</taxon>
        <taxon>Embryophyta</taxon>
        <taxon>Tracheophyta</taxon>
        <taxon>Spermatophyta</taxon>
        <taxon>Magnoliopsida</taxon>
        <taxon>Liliopsida</taxon>
        <taxon>Poales</taxon>
        <taxon>Cyperaceae</taxon>
        <taxon>Cyperoideae</taxon>
        <taxon>Cariceae</taxon>
        <taxon>Carex</taxon>
        <taxon>Carex subgen. Euthyceras</taxon>
    </lineage>
</organism>
<name>A0A833QTK9_9POAL</name>
<gene>
    <name evidence="2" type="ORF">FCM35_KLT07365</name>
</gene>
<dbReference type="OrthoDB" id="72772at2759"/>
<dbReference type="GO" id="GO:0035493">
    <property type="term" value="P:SNARE complex assembly"/>
    <property type="evidence" value="ECO:0007669"/>
    <property type="project" value="TreeGrafter"/>
</dbReference>